<dbReference type="PROSITE" id="PS51462">
    <property type="entry name" value="NUDIX"/>
    <property type="match status" value="1"/>
</dbReference>
<gene>
    <name evidence="4" type="ORF">ENM30_01970</name>
</gene>
<reference evidence="4" key="1">
    <citation type="journal article" date="2020" name="mSystems">
        <title>Genome- and Community-Level Interaction Insights into Carbon Utilization and Element Cycling Functions of Hydrothermarchaeota in Hydrothermal Sediment.</title>
        <authorList>
            <person name="Zhou Z."/>
            <person name="Liu Y."/>
            <person name="Xu W."/>
            <person name="Pan J."/>
            <person name="Luo Z.H."/>
            <person name="Li M."/>
        </authorList>
    </citation>
    <scope>NUCLEOTIDE SEQUENCE [LARGE SCALE GENOMIC DNA]</scope>
    <source>
        <strain evidence="4">SpSt-1073</strain>
    </source>
</reference>
<organism evidence="4">
    <name type="scientific">Caldiarchaeum subterraneum</name>
    <dbReference type="NCBI Taxonomy" id="311458"/>
    <lineage>
        <taxon>Archaea</taxon>
        <taxon>Nitrososphaerota</taxon>
        <taxon>Candidatus Caldarchaeales</taxon>
        <taxon>Candidatus Caldarchaeaceae</taxon>
        <taxon>Candidatus Caldarchaeum</taxon>
    </lineage>
</organism>
<evidence type="ECO:0000313" key="4">
    <source>
        <dbReference type="EMBL" id="HHN52059.1"/>
    </source>
</evidence>
<dbReference type="AlphaFoldDB" id="A0A7J3WBP7"/>
<accession>A0A7J3WBP7</accession>
<dbReference type="GO" id="GO:0019693">
    <property type="term" value="P:ribose phosphate metabolic process"/>
    <property type="evidence" value="ECO:0007669"/>
    <property type="project" value="TreeGrafter"/>
</dbReference>
<feature type="domain" description="Nudix hydrolase" evidence="3">
    <location>
        <begin position="38"/>
        <end position="165"/>
    </location>
</feature>
<evidence type="ECO:0000256" key="2">
    <source>
        <dbReference type="ARBA" id="ARBA00022801"/>
    </source>
</evidence>
<comment type="caution">
    <text evidence="4">The sequence shown here is derived from an EMBL/GenBank/DDBJ whole genome shotgun (WGS) entry which is preliminary data.</text>
</comment>
<protein>
    <submittedName>
        <fullName evidence="4">NUDIX hydrolase</fullName>
    </submittedName>
</protein>
<dbReference type="Pfam" id="PF00293">
    <property type="entry name" value="NUDIX"/>
    <property type="match status" value="1"/>
</dbReference>
<proteinExistence type="predicted"/>
<dbReference type="PANTHER" id="PTHR11839">
    <property type="entry name" value="UDP/ADP-SUGAR PYROPHOSPHATASE"/>
    <property type="match status" value="1"/>
</dbReference>
<comment type="cofactor">
    <cofactor evidence="1">
        <name>Mg(2+)</name>
        <dbReference type="ChEBI" id="CHEBI:18420"/>
    </cofactor>
</comment>
<sequence length="176" mass="19395">MPQRVSMKGSTVYRGKLFDVVHVVHEVDGARFVKEIVVHPGAVAIVPLISDSELVLVEQYRAAVDEVLVEVPAGTLENESPEECAVRELEEETGYIAGSIEKIGEFYLAPGYSTELMHVFLAKNLRKTASRNMPDEKIRVITCGVEEAFEMVRRGRIRDAKSIAALSLARLVNGLG</sequence>
<name>A0A7J3WBP7_CALS0</name>
<dbReference type="CDD" id="cd03424">
    <property type="entry name" value="NUDIX_ADPRase_Nudt5_UGPPase_Nudt14"/>
    <property type="match status" value="1"/>
</dbReference>
<dbReference type="EMBL" id="DRXG01000037">
    <property type="protein sequence ID" value="HHN52059.1"/>
    <property type="molecule type" value="Genomic_DNA"/>
</dbReference>
<dbReference type="SUPFAM" id="SSF55811">
    <property type="entry name" value="Nudix"/>
    <property type="match status" value="1"/>
</dbReference>
<dbReference type="Gene3D" id="3.90.79.10">
    <property type="entry name" value="Nucleoside Triphosphate Pyrophosphohydrolase"/>
    <property type="match status" value="1"/>
</dbReference>
<dbReference type="GO" id="GO:0016787">
    <property type="term" value="F:hydrolase activity"/>
    <property type="evidence" value="ECO:0007669"/>
    <property type="project" value="UniProtKB-KW"/>
</dbReference>
<evidence type="ECO:0000259" key="3">
    <source>
        <dbReference type="PROSITE" id="PS51462"/>
    </source>
</evidence>
<dbReference type="InterPro" id="IPR015797">
    <property type="entry name" value="NUDIX_hydrolase-like_dom_sf"/>
</dbReference>
<keyword evidence="2 4" id="KW-0378">Hydrolase</keyword>
<dbReference type="GO" id="GO:0006753">
    <property type="term" value="P:nucleoside phosphate metabolic process"/>
    <property type="evidence" value="ECO:0007669"/>
    <property type="project" value="TreeGrafter"/>
</dbReference>
<evidence type="ECO:0000256" key="1">
    <source>
        <dbReference type="ARBA" id="ARBA00001946"/>
    </source>
</evidence>
<dbReference type="PANTHER" id="PTHR11839:SF18">
    <property type="entry name" value="NUDIX HYDROLASE DOMAIN-CONTAINING PROTEIN"/>
    <property type="match status" value="1"/>
</dbReference>
<dbReference type="InterPro" id="IPR000086">
    <property type="entry name" value="NUDIX_hydrolase_dom"/>
</dbReference>